<dbReference type="SUPFAM" id="SSF48452">
    <property type="entry name" value="TPR-like"/>
    <property type="match status" value="1"/>
</dbReference>
<dbReference type="SMART" id="SM00028">
    <property type="entry name" value="TPR"/>
    <property type="match status" value="2"/>
</dbReference>
<feature type="repeat" description="TPR" evidence="3">
    <location>
        <begin position="183"/>
        <end position="216"/>
    </location>
</feature>
<sequence precursor="true">MMAKLSKLVAFSLGVASLACTPFVYAERNMSLNERIDMLERAIDARSRSQVEMAQQVDSLQFELSELRGISEEHNHKLSQILERQRELYQELDKITQLTQQMSDLTAQSKASGASSSLLNANTGLTASNSSSSSSVQAYTDNLDENQAYDRAVNLVLKDKRYEQAIPEFEKFIQQFPNSVYQPNAHYWLGQLFFTKGELKAAAKSFNQVVENYPESNKRPDAIFKSGMVAQKLGQVSLAKEKYQQVLREYPDSTSAKLANSRLAEL</sequence>
<reference evidence="6 7" key="1">
    <citation type="submission" date="2024-06" db="EMBL/GenBank/DDBJ databases">
        <authorList>
            <person name="Chen R.Y."/>
        </authorList>
    </citation>
    <scope>NUCLEOTIDE SEQUENCE [LARGE SCALE GENOMIC DNA]</scope>
    <source>
        <strain evidence="6 7">D2</strain>
    </source>
</reference>
<name>A0ABV1RNB2_9ALTE</name>
<comment type="subcellular location">
    <subcellularLocation>
        <location evidence="2">Periplasm</location>
    </subcellularLocation>
</comment>
<dbReference type="NCBIfam" id="TIGR02795">
    <property type="entry name" value="tol_pal_ybgF"/>
    <property type="match status" value="1"/>
</dbReference>
<feature type="repeat" description="TPR" evidence="3">
    <location>
        <begin position="220"/>
        <end position="253"/>
    </location>
</feature>
<evidence type="ECO:0000313" key="6">
    <source>
        <dbReference type="EMBL" id="MER2494438.1"/>
    </source>
</evidence>
<dbReference type="Pfam" id="PF13525">
    <property type="entry name" value="YfiO"/>
    <property type="match status" value="1"/>
</dbReference>
<gene>
    <name evidence="6" type="primary">ybgF</name>
    <name evidence="2" type="synonym">cpoB</name>
    <name evidence="6" type="ORF">ABS311_21410</name>
</gene>
<dbReference type="PROSITE" id="PS50005">
    <property type="entry name" value="TPR"/>
    <property type="match status" value="2"/>
</dbReference>
<dbReference type="InterPro" id="IPR014162">
    <property type="entry name" value="CpoB_C"/>
</dbReference>
<dbReference type="Pfam" id="PF16331">
    <property type="entry name" value="TolA_bind_tri"/>
    <property type="match status" value="1"/>
</dbReference>
<keyword evidence="1 2" id="KW-0732">Signal</keyword>
<keyword evidence="3" id="KW-0802">TPR repeat</keyword>
<dbReference type="HAMAP" id="MF_02066">
    <property type="entry name" value="CpoB"/>
    <property type="match status" value="1"/>
</dbReference>
<accession>A0ABV1RNB2</accession>
<feature type="chain" id="PRO_5044936167" description="Cell division coordinator CpoB" evidence="2">
    <location>
        <begin position="27"/>
        <end position="266"/>
    </location>
</feature>
<proteinExistence type="inferred from homology"/>
<evidence type="ECO:0000259" key="5">
    <source>
        <dbReference type="Pfam" id="PF16331"/>
    </source>
</evidence>
<protein>
    <recommendedName>
        <fullName evidence="2">Cell division coordinator CpoB</fullName>
    </recommendedName>
</protein>
<organism evidence="6 7">
    <name type="scientific">Catenovulum sediminis</name>
    <dbReference type="NCBI Taxonomy" id="1740262"/>
    <lineage>
        <taxon>Bacteria</taxon>
        <taxon>Pseudomonadati</taxon>
        <taxon>Pseudomonadota</taxon>
        <taxon>Gammaproteobacteria</taxon>
        <taxon>Alteromonadales</taxon>
        <taxon>Alteromonadaceae</taxon>
        <taxon>Catenovulum</taxon>
    </lineage>
</organism>
<evidence type="ECO:0000259" key="4">
    <source>
        <dbReference type="Pfam" id="PF13525"/>
    </source>
</evidence>
<dbReference type="Gene3D" id="1.20.5.110">
    <property type="match status" value="1"/>
</dbReference>
<keyword evidence="2" id="KW-0574">Periplasm</keyword>
<feature type="signal peptide" evidence="2">
    <location>
        <begin position="1"/>
        <end position="26"/>
    </location>
</feature>
<comment type="caution">
    <text evidence="6">The sequence shown here is derived from an EMBL/GenBank/DDBJ whole genome shotgun (WGS) entry which is preliminary data.</text>
</comment>
<comment type="similarity">
    <text evidence="2">Belongs to the CpoB family.</text>
</comment>
<evidence type="ECO:0000256" key="2">
    <source>
        <dbReference type="HAMAP-Rule" id="MF_02066"/>
    </source>
</evidence>
<dbReference type="RefSeq" id="WP_246072227.1">
    <property type="nucleotide sequence ID" value="NZ_CP041660.1"/>
</dbReference>
<keyword evidence="2" id="KW-0132">Cell division</keyword>
<comment type="function">
    <text evidence="2">Mediates coordination of peptidoglycan synthesis and outer membrane constriction during cell division.</text>
</comment>
<dbReference type="EMBL" id="JBELOE010000302">
    <property type="protein sequence ID" value="MER2494438.1"/>
    <property type="molecule type" value="Genomic_DNA"/>
</dbReference>
<dbReference type="Gene3D" id="1.25.40.10">
    <property type="entry name" value="Tetratricopeptide repeat domain"/>
    <property type="match status" value="1"/>
</dbReference>
<dbReference type="InterPro" id="IPR039565">
    <property type="entry name" value="BamD-like"/>
</dbReference>
<dbReference type="Proteomes" id="UP001467690">
    <property type="component" value="Unassembled WGS sequence"/>
</dbReference>
<feature type="domain" description="YbgF trimerisation" evidence="5">
    <location>
        <begin position="31"/>
        <end position="98"/>
    </location>
</feature>
<keyword evidence="2" id="KW-0131">Cell cycle</keyword>
<keyword evidence="7" id="KW-1185">Reference proteome</keyword>
<dbReference type="InterPro" id="IPR011990">
    <property type="entry name" value="TPR-like_helical_dom_sf"/>
</dbReference>
<evidence type="ECO:0000256" key="3">
    <source>
        <dbReference type="PROSITE-ProRule" id="PRU00339"/>
    </source>
</evidence>
<feature type="domain" description="Outer membrane lipoprotein BamD-like" evidence="4">
    <location>
        <begin position="144"/>
        <end position="265"/>
    </location>
</feature>
<evidence type="ECO:0000313" key="7">
    <source>
        <dbReference type="Proteomes" id="UP001467690"/>
    </source>
</evidence>
<dbReference type="InterPro" id="IPR034706">
    <property type="entry name" value="CpoB"/>
</dbReference>
<dbReference type="InterPro" id="IPR032519">
    <property type="entry name" value="YbgF_tri"/>
</dbReference>
<dbReference type="PROSITE" id="PS51257">
    <property type="entry name" value="PROKAR_LIPOPROTEIN"/>
    <property type="match status" value="1"/>
</dbReference>
<dbReference type="InterPro" id="IPR019734">
    <property type="entry name" value="TPR_rpt"/>
</dbReference>
<evidence type="ECO:0000256" key="1">
    <source>
        <dbReference type="ARBA" id="ARBA00022729"/>
    </source>
</evidence>